<evidence type="ECO:0000259" key="1">
    <source>
        <dbReference type="Pfam" id="PF00561"/>
    </source>
</evidence>
<dbReference type="HOGENOM" id="CLU_020336_13_2_9"/>
<protein>
    <submittedName>
        <fullName evidence="3">Alpha/beta hydrolase fold</fullName>
    </submittedName>
</protein>
<sequence length="253" mass="28842">MPYIENDAIKIYYEDIGIGEPIIFLHGALSRGIISFSSQLFFFQATMEFRSILPDLRSHGRTISKSSQWETPHLADDIITLMDSLNIPKAHLVGHSLGGDVALYCAIKYTDRFLSLTSISSTGSINDEVLNENKNFTPENLEKEGKINFIEMIKKNHSDACRGDWKNFINQMSSNTEKYPDFSDMDLKKITIPTLFIIGENDPLIKENELLRLKKNVKNIRIEVLKGCGHYPHTVLEQPMKVNEILIGFFKDI</sequence>
<dbReference type="eggNOG" id="COG0596">
    <property type="taxonomic scope" value="Bacteria"/>
</dbReference>
<evidence type="ECO:0000313" key="4">
    <source>
        <dbReference type="Proteomes" id="UP000002730"/>
    </source>
</evidence>
<dbReference type="Gene3D" id="3.40.50.1820">
    <property type="entry name" value="alpha/beta hydrolase"/>
    <property type="match status" value="1"/>
</dbReference>
<dbReference type="Proteomes" id="UP000002730">
    <property type="component" value="Chromosome"/>
</dbReference>
<dbReference type="InterPro" id="IPR050266">
    <property type="entry name" value="AB_hydrolase_sf"/>
</dbReference>
<name>D9SV72_CLOC7</name>
<feature type="domain" description="Serine hydrolase" evidence="2">
    <location>
        <begin position="175"/>
        <end position="221"/>
    </location>
</feature>
<dbReference type="RefSeq" id="WP_010073445.1">
    <property type="nucleotide sequence ID" value="NC_014393.1"/>
</dbReference>
<dbReference type="EMBL" id="CP002160">
    <property type="protein sequence ID" value="ADL53046.1"/>
    <property type="molecule type" value="Genomic_DNA"/>
</dbReference>
<dbReference type="Pfam" id="PF00561">
    <property type="entry name" value="Abhydrolase_1"/>
    <property type="match status" value="1"/>
</dbReference>
<keyword evidence="3" id="KW-0378">Hydrolase</keyword>
<gene>
    <name evidence="3" type="ordered locus">Clocel_3367</name>
</gene>
<feature type="domain" description="AB hydrolase-1" evidence="1">
    <location>
        <begin position="21"/>
        <end position="125"/>
    </location>
</feature>
<dbReference type="GO" id="GO:0016787">
    <property type="term" value="F:hydrolase activity"/>
    <property type="evidence" value="ECO:0007669"/>
    <property type="project" value="UniProtKB-KW"/>
</dbReference>
<dbReference type="STRING" id="573061.Clocel_3367"/>
<dbReference type="InterPro" id="IPR000073">
    <property type="entry name" value="AB_hydrolase_1"/>
</dbReference>
<accession>D9SV72</accession>
<dbReference type="InterPro" id="IPR029058">
    <property type="entry name" value="AB_hydrolase_fold"/>
</dbReference>
<reference evidence="3 4" key="1">
    <citation type="submission" date="2010-08" db="EMBL/GenBank/DDBJ databases">
        <title>Complete sequence of Clostridium cellulovorans 743B.</title>
        <authorList>
            <consortium name="US DOE Joint Genome Institute"/>
            <person name="Lucas S."/>
            <person name="Copeland A."/>
            <person name="Lapidus A."/>
            <person name="Cheng J.-F."/>
            <person name="Bruce D."/>
            <person name="Goodwin L."/>
            <person name="Pitluck S."/>
            <person name="Chertkov O."/>
            <person name="Detter J.C."/>
            <person name="Han C."/>
            <person name="Tapia R."/>
            <person name="Land M."/>
            <person name="Hauser L."/>
            <person name="Chang Y.-J."/>
            <person name="Jeffries C."/>
            <person name="Kyrpides N."/>
            <person name="Ivanova N."/>
            <person name="Mikhailova N."/>
            <person name="Hemme C.L."/>
            <person name="Woyke T."/>
        </authorList>
    </citation>
    <scope>NUCLEOTIDE SEQUENCE [LARGE SCALE GENOMIC DNA]</scope>
    <source>
        <strain evidence="4">ATCC 35296 / DSM 3052 / OCM 3 / 743B</strain>
    </source>
</reference>
<evidence type="ECO:0000259" key="2">
    <source>
        <dbReference type="Pfam" id="PF03959"/>
    </source>
</evidence>
<organism evidence="3 4">
    <name type="scientific">Clostridium cellulovorans (strain ATCC 35296 / DSM 3052 / OCM 3 / 743B)</name>
    <dbReference type="NCBI Taxonomy" id="573061"/>
    <lineage>
        <taxon>Bacteria</taxon>
        <taxon>Bacillati</taxon>
        <taxon>Bacillota</taxon>
        <taxon>Clostridia</taxon>
        <taxon>Eubacteriales</taxon>
        <taxon>Clostridiaceae</taxon>
        <taxon>Clostridium</taxon>
    </lineage>
</organism>
<dbReference type="InterPro" id="IPR005645">
    <property type="entry name" value="FSH-like_dom"/>
</dbReference>
<dbReference type="PANTHER" id="PTHR43798">
    <property type="entry name" value="MONOACYLGLYCEROL LIPASE"/>
    <property type="match status" value="1"/>
</dbReference>
<dbReference type="KEGG" id="ccb:Clocel_3367"/>
<dbReference type="Pfam" id="PF03959">
    <property type="entry name" value="FSH1"/>
    <property type="match status" value="1"/>
</dbReference>
<dbReference type="AlphaFoldDB" id="D9SV72"/>
<dbReference type="SUPFAM" id="SSF53474">
    <property type="entry name" value="alpha/beta-Hydrolases"/>
    <property type="match status" value="1"/>
</dbReference>
<proteinExistence type="predicted"/>
<dbReference type="OrthoDB" id="9775557at2"/>
<keyword evidence="4" id="KW-1185">Reference proteome</keyword>
<evidence type="ECO:0000313" key="3">
    <source>
        <dbReference type="EMBL" id="ADL53046.1"/>
    </source>
</evidence>